<reference evidence="1 2" key="1">
    <citation type="submission" date="2018-06" db="EMBL/GenBank/DDBJ databases">
        <title>A transcriptomic atlas of mushroom development highlights an independent origin of complex multicellularity.</title>
        <authorList>
            <consortium name="DOE Joint Genome Institute"/>
            <person name="Krizsan K."/>
            <person name="Almasi E."/>
            <person name="Merenyi Z."/>
            <person name="Sahu N."/>
            <person name="Viragh M."/>
            <person name="Koszo T."/>
            <person name="Mondo S."/>
            <person name="Kiss B."/>
            <person name="Balint B."/>
            <person name="Kues U."/>
            <person name="Barry K."/>
            <person name="Hegedus J.C."/>
            <person name="Henrissat B."/>
            <person name="Johnson J."/>
            <person name="Lipzen A."/>
            <person name="Ohm R."/>
            <person name="Nagy I."/>
            <person name="Pangilinan J."/>
            <person name="Yan J."/>
            <person name="Xiong Y."/>
            <person name="Grigoriev I.V."/>
            <person name="Hibbett D.S."/>
            <person name="Nagy L.G."/>
        </authorList>
    </citation>
    <scope>NUCLEOTIDE SEQUENCE [LARGE SCALE GENOMIC DNA]</scope>
    <source>
        <strain evidence="1 2">SZMC22713</strain>
    </source>
</reference>
<name>A0A4Y7QH05_9AGAM</name>
<accession>A0A4Y7QH05</accession>
<dbReference type="VEuPathDB" id="FungiDB:BD410DRAFT_825648"/>
<sequence>MVLHWPVALLREYVYTFEVDGKPEKRYMPKGIAGRNRAPTYFVLQVGHYVDDALRHSSPIDTRLCVAAHQVIPPKLGGKLAQNQASLPDYSAPKSVFESLRGRRSFIVVLEEWKQGCRLAIPDEQFTPLQQPMLQSVMNGTHLSFRRSSQQPPNGHYINVGHRGVVKVFSFHTLPAASTVSSATSLDVRGDFGDRKWMRHGDEQKEAVRCSVLLTGNASWRNFLVPEDLDWLSTLPSIPQCELKKLLKRPYLALLHVLVERAGGGG</sequence>
<gene>
    <name evidence="1" type="ORF">BD410DRAFT_825648</name>
</gene>
<protein>
    <submittedName>
        <fullName evidence="1">Uncharacterized protein</fullName>
    </submittedName>
</protein>
<dbReference type="Proteomes" id="UP000294933">
    <property type="component" value="Unassembled WGS sequence"/>
</dbReference>
<proteinExistence type="predicted"/>
<evidence type="ECO:0000313" key="1">
    <source>
        <dbReference type="EMBL" id="TDL26478.1"/>
    </source>
</evidence>
<organism evidence="1 2">
    <name type="scientific">Rickenella mellea</name>
    <dbReference type="NCBI Taxonomy" id="50990"/>
    <lineage>
        <taxon>Eukaryota</taxon>
        <taxon>Fungi</taxon>
        <taxon>Dikarya</taxon>
        <taxon>Basidiomycota</taxon>
        <taxon>Agaricomycotina</taxon>
        <taxon>Agaricomycetes</taxon>
        <taxon>Hymenochaetales</taxon>
        <taxon>Rickenellaceae</taxon>
        <taxon>Rickenella</taxon>
    </lineage>
</organism>
<dbReference type="EMBL" id="ML170161">
    <property type="protein sequence ID" value="TDL26478.1"/>
    <property type="molecule type" value="Genomic_DNA"/>
</dbReference>
<evidence type="ECO:0000313" key="2">
    <source>
        <dbReference type="Proteomes" id="UP000294933"/>
    </source>
</evidence>
<keyword evidence="2" id="KW-1185">Reference proteome</keyword>
<dbReference type="AlphaFoldDB" id="A0A4Y7QH05"/>